<gene>
    <name evidence="8" type="ORF">Msub_12399</name>
</gene>
<dbReference type="Pfam" id="PF03239">
    <property type="entry name" value="FTR1"/>
    <property type="match status" value="1"/>
</dbReference>
<evidence type="ECO:0000256" key="2">
    <source>
        <dbReference type="ARBA" id="ARBA00008333"/>
    </source>
</evidence>
<evidence type="ECO:0000256" key="7">
    <source>
        <dbReference type="SAM" id="SignalP"/>
    </source>
</evidence>
<dbReference type="PATRIC" id="fig|1658765.3.peg.2417"/>
<dbReference type="PANTHER" id="PTHR31632:SF2">
    <property type="entry name" value="PLASMA MEMBRANE IRON PERMEASE"/>
    <property type="match status" value="1"/>
</dbReference>
<feature type="transmembrane region" description="Helical" evidence="6">
    <location>
        <begin position="315"/>
        <end position="337"/>
    </location>
</feature>
<dbReference type="RefSeq" id="WP_048496195.1">
    <property type="nucleotide sequence ID" value="NZ_LFBU01000001.1"/>
</dbReference>
<keyword evidence="4 6" id="KW-1133">Transmembrane helix</keyword>
<reference evidence="8 9" key="1">
    <citation type="submission" date="2015-06" db="EMBL/GenBank/DDBJ databases">
        <title>Marinobacter subterrani, a genetically tractable neutrophilic iron-oxidizing strain isolated from the Soudan Iron Mine.</title>
        <authorList>
            <person name="Bonis B.M."/>
            <person name="Gralnick J.A."/>
        </authorList>
    </citation>
    <scope>NUCLEOTIDE SEQUENCE [LARGE SCALE GENOMIC DNA]</scope>
    <source>
        <strain evidence="8 9">JG233</strain>
    </source>
</reference>
<keyword evidence="9" id="KW-1185">Reference proteome</keyword>
<evidence type="ECO:0000256" key="6">
    <source>
        <dbReference type="SAM" id="Phobius"/>
    </source>
</evidence>
<feature type="transmembrane region" description="Helical" evidence="6">
    <location>
        <begin position="245"/>
        <end position="262"/>
    </location>
</feature>
<protein>
    <submittedName>
        <fullName evidence="8">High-affinity Fe2+/Pb2+ permease</fullName>
    </submittedName>
</protein>
<evidence type="ECO:0000313" key="9">
    <source>
        <dbReference type="Proteomes" id="UP000036102"/>
    </source>
</evidence>
<evidence type="ECO:0000256" key="1">
    <source>
        <dbReference type="ARBA" id="ARBA00004141"/>
    </source>
</evidence>
<dbReference type="OrthoDB" id="9779283at2"/>
<accession>A0A0J7JE89</accession>
<keyword evidence="5 6" id="KW-0472">Membrane</keyword>
<dbReference type="PANTHER" id="PTHR31632">
    <property type="entry name" value="IRON TRANSPORTER FTH1"/>
    <property type="match status" value="1"/>
</dbReference>
<dbReference type="InterPro" id="IPR004923">
    <property type="entry name" value="FTR1/Fip1/EfeU"/>
</dbReference>
<evidence type="ECO:0000313" key="8">
    <source>
        <dbReference type="EMBL" id="KMQ76189.1"/>
    </source>
</evidence>
<sequence length="395" mass="42169">MIARCLLFLLMALGGGTNANAAAQKVDADAVIGELVASGDAALQAYEPENGMDTMDRFSALYFDVFEGKGLETVVGMKDPHLKTRVESRFGEVIGLSAKGAPKGEVSGAWLKLKGALTTDVANLFADEDLSFTGLVLQSFLILLREGFEAMLVVMALAAYLRRSAGGRGMSSLYAGVGLALVASLLTAYGMKILFDISGTAREALEGITMLFAAAVLLYVSHWLLAKQQSDKWQAYIRRKVDRALSNGQLWALGLAVFLAVYREGAETTLFYYALAGQAESAALPMLLGSAGAAGALVVTFLIMRTASLRLPLPLFFSATAALLFYLAFSFVGTGILELQEAGWVDITPLPGIPRLAWLGVYPTLETLLAQAVVLLPLILSGGWLWLRRRAAAQA</sequence>
<evidence type="ECO:0000256" key="5">
    <source>
        <dbReference type="ARBA" id="ARBA00023136"/>
    </source>
</evidence>
<feature type="transmembrane region" description="Helical" evidence="6">
    <location>
        <begin position="282"/>
        <end position="303"/>
    </location>
</feature>
<dbReference type="AlphaFoldDB" id="A0A0J7JE89"/>
<dbReference type="Proteomes" id="UP000036102">
    <property type="component" value="Unassembled WGS sequence"/>
</dbReference>
<feature type="chain" id="PRO_5005289420" evidence="7">
    <location>
        <begin position="22"/>
        <end position="395"/>
    </location>
</feature>
<feature type="transmembrane region" description="Helical" evidence="6">
    <location>
        <begin position="368"/>
        <end position="387"/>
    </location>
</feature>
<name>A0A0J7JE89_9GAMM</name>
<dbReference type="GO" id="GO:0015093">
    <property type="term" value="F:ferrous iron transmembrane transporter activity"/>
    <property type="evidence" value="ECO:0007669"/>
    <property type="project" value="TreeGrafter"/>
</dbReference>
<keyword evidence="3 6" id="KW-0812">Transmembrane</keyword>
<comment type="similarity">
    <text evidence="2">Belongs to the oxidase-dependent Fe transporter (OFeT) (TC 9.A.10.1) family.</text>
</comment>
<comment type="subcellular location">
    <subcellularLocation>
        <location evidence="1">Membrane</location>
        <topology evidence="1">Multi-pass membrane protein</topology>
    </subcellularLocation>
</comment>
<organism evidence="8 9">
    <name type="scientific">Marinobacter subterrani</name>
    <dbReference type="NCBI Taxonomy" id="1658765"/>
    <lineage>
        <taxon>Bacteria</taxon>
        <taxon>Pseudomonadati</taxon>
        <taxon>Pseudomonadota</taxon>
        <taxon>Gammaproteobacteria</taxon>
        <taxon>Pseudomonadales</taxon>
        <taxon>Marinobacteraceae</taxon>
        <taxon>Marinobacter</taxon>
    </lineage>
</organism>
<dbReference type="STRING" id="1658765.Msub_12399"/>
<evidence type="ECO:0000256" key="3">
    <source>
        <dbReference type="ARBA" id="ARBA00022692"/>
    </source>
</evidence>
<feature type="signal peptide" evidence="7">
    <location>
        <begin position="1"/>
        <end position="21"/>
    </location>
</feature>
<evidence type="ECO:0000256" key="4">
    <source>
        <dbReference type="ARBA" id="ARBA00022989"/>
    </source>
</evidence>
<comment type="caution">
    <text evidence="8">The sequence shown here is derived from an EMBL/GenBank/DDBJ whole genome shotgun (WGS) entry which is preliminary data.</text>
</comment>
<feature type="transmembrane region" description="Helical" evidence="6">
    <location>
        <begin position="207"/>
        <end position="225"/>
    </location>
</feature>
<feature type="transmembrane region" description="Helical" evidence="6">
    <location>
        <begin position="140"/>
        <end position="161"/>
    </location>
</feature>
<keyword evidence="7" id="KW-0732">Signal</keyword>
<dbReference type="EMBL" id="LFBU01000001">
    <property type="protein sequence ID" value="KMQ76189.1"/>
    <property type="molecule type" value="Genomic_DNA"/>
</dbReference>
<dbReference type="GO" id="GO:0033573">
    <property type="term" value="C:high-affinity iron permease complex"/>
    <property type="evidence" value="ECO:0007669"/>
    <property type="project" value="InterPro"/>
</dbReference>
<feature type="transmembrane region" description="Helical" evidence="6">
    <location>
        <begin position="173"/>
        <end position="195"/>
    </location>
</feature>
<proteinExistence type="inferred from homology"/>